<organism evidence="1">
    <name type="scientific">Arundo donax</name>
    <name type="common">Giant reed</name>
    <name type="synonym">Donax arundinaceus</name>
    <dbReference type="NCBI Taxonomy" id="35708"/>
    <lineage>
        <taxon>Eukaryota</taxon>
        <taxon>Viridiplantae</taxon>
        <taxon>Streptophyta</taxon>
        <taxon>Embryophyta</taxon>
        <taxon>Tracheophyta</taxon>
        <taxon>Spermatophyta</taxon>
        <taxon>Magnoliopsida</taxon>
        <taxon>Liliopsida</taxon>
        <taxon>Poales</taxon>
        <taxon>Poaceae</taxon>
        <taxon>PACMAD clade</taxon>
        <taxon>Arundinoideae</taxon>
        <taxon>Arundineae</taxon>
        <taxon>Arundo</taxon>
    </lineage>
</organism>
<protein>
    <submittedName>
        <fullName evidence="1">Uncharacterized protein</fullName>
    </submittedName>
</protein>
<reference evidence="1" key="1">
    <citation type="submission" date="2014-09" db="EMBL/GenBank/DDBJ databases">
        <authorList>
            <person name="Magalhaes I.L.F."/>
            <person name="Oliveira U."/>
            <person name="Santos F.R."/>
            <person name="Vidigal T.H.D.A."/>
            <person name="Brescovit A.D."/>
            <person name="Santos A.J."/>
        </authorList>
    </citation>
    <scope>NUCLEOTIDE SEQUENCE</scope>
    <source>
        <tissue evidence="1">Shoot tissue taken approximately 20 cm above the soil surface</tissue>
    </source>
</reference>
<dbReference type="AlphaFoldDB" id="A0A0A9HD36"/>
<reference evidence="1" key="2">
    <citation type="journal article" date="2015" name="Data Brief">
        <title>Shoot transcriptome of the giant reed, Arundo donax.</title>
        <authorList>
            <person name="Barrero R.A."/>
            <person name="Guerrero F.D."/>
            <person name="Moolhuijzen P."/>
            <person name="Goolsby J.A."/>
            <person name="Tidwell J."/>
            <person name="Bellgard S.E."/>
            <person name="Bellgard M.I."/>
        </authorList>
    </citation>
    <scope>NUCLEOTIDE SEQUENCE</scope>
    <source>
        <tissue evidence="1">Shoot tissue taken approximately 20 cm above the soil surface</tissue>
    </source>
</reference>
<proteinExistence type="predicted"/>
<dbReference type="PANTHER" id="PTHR33170:SF49">
    <property type="entry name" value="DUF4283 DOMAIN-CONTAINING PROTEIN"/>
    <property type="match status" value="1"/>
</dbReference>
<dbReference type="EMBL" id="GBRH01167063">
    <property type="protein sequence ID" value="JAE30833.1"/>
    <property type="molecule type" value="Transcribed_RNA"/>
</dbReference>
<name>A0A0A9HD36_ARUDO</name>
<sequence length="136" mass="15767">MHPAAHYCGSANKGLAFFHVDVSARPGTVSHWMEFENCAIRTIGEGEMGPDEIVENLRLMFDMEWPWQLKQMDEYRYLTRFPPHKKISDIVISKVTYFYFSKDGVMGSIGSGRGRLNLMGNWRRYGYKSENSTKME</sequence>
<evidence type="ECO:0000313" key="1">
    <source>
        <dbReference type="EMBL" id="JAE30833.1"/>
    </source>
</evidence>
<accession>A0A0A9HD36</accession>
<dbReference type="PANTHER" id="PTHR33170">
    <property type="entry name" value="DUF4283 DOMAIN-CONTAINING PROTEIN-RELATED"/>
    <property type="match status" value="1"/>
</dbReference>